<gene>
    <name evidence="2" type="ORF">AQPE_5007</name>
</gene>
<accession>A0A5K7SH19</accession>
<proteinExistence type="predicted"/>
<evidence type="ECO:0000313" key="3">
    <source>
        <dbReference type="Proteomes" id="UP001193389"/>
    </source>
</evidence>
<feature type="transmembrane region" description="Helical" evidence="1">
    <location>
        <begin position="12"/>
        <end position="35"/>
    </location>
</feature>
<feature type="transmembrane region" description="Helical" evidence="1">
    <location>
        <begin position="107"/>
        <end position="124"/>
    </location>
</feature>
<sequence>MKKKPILFESASIFSIIGSSIGFISMFISTFFSRIVTEKITSVTNITATEKLSPVYFATLMAAFCISLVGAIKLYRMQRAGLYLYLTAQTMILFLPVIWLGSNSFSTTNAIFTLIFAGVYLAYYKSLKD</sequence>
<dbReference type="AlphaFoldDB" id="A0A5K7SH19"/>
<dbReference type="KEGG" id="anf:AQPE_5007"/>
<name>A0A5K7SH19_9BACT</name>
<feature type="transmembrane region" description="Helical" evidence="1">
    <location>
        <begin position="55"/>
        <end position="75"/>
    </location>
</feature>
<keyword evidence="1" id="KW-0472">Membrane</keyword>
<organism evidence="2 3">
    <name type="scientific">Aquipluma nitroreducens</name>
    <dbReference type="NCBI Taxonomy" id="2010828"/>
    <lineage>
        <taxon>Bacteria</taxon>
        <taxon>Pseudomonadati</taxon>
        <taxon>Bacteroidota</taxon>
        <taxon>Bacteroidia</taxon>
        <taxon>Marinilabiliales</taxon>
        <taxon>Prolixibacteraceae</taxon>
        <taxon>Aquipluma</taxon>
    </lineage>
</organism>
<dbReference type="EMBL" id="AP018694">
    <property type="protein sequence ID" value="BBE20813.1"/>
    <property type="molecule type" value="Genomic_DNA"/>
</dbReference>
<evidence type="ECO:0000313" key="2">
    <source>
        <dbReference type="EMBL" id="BBE20813.1"/>
    </source>
</evidence>
<feature type="transmembrane region" description="Helical" evidence="1">
    <location>
        <begin position="82"/>
        <end position="101"/>
    </location>
</feature>
<protein>
    <submittedName>
        <fullName evidence="2">Uncharacterized protein</fullName>
    </submittedName>
</protein>
<reference evidence="2" key="1">
    <citation type="journal article" date="2020" name="Int. J. Syst. Evol. Microbiol.">
        <title>Aquipluma nitroreducens gen. nov. sp. nov., a novel facultatively anaerobic bacterium isolated from a freshwater lake.</title>
        <authorList>
            <person name="Watanabe M."/>
            <person name="Kojima H."/>
            <person name="Fukui M."/>
        </authorList>
    </citation>
    <scope>NUCLEOTIDE SEQUENCE</scope>
    <source>
        <strain evidence="2">MeG22</strain>
    </source>
</reference>
<keyword evidence="3" id="KW-1185">Reference proteome</keyword>
<keyword evidence="1" id="KW-0812">Transmembrane</keyword>
<dbReference type="Proteomes" id="UP001193389">
    <property type="component" value="Chromosome"/>
</dbReference>
<dbReference type="RefSeq" id="WP_318348910.1">
    <property type="nucleotide sequence ID" value="NZ_AP018694.1"/>
</dbReference>
<evidence type="ECO:0000256" key="1">
    <source>
        <dbReference type="SAM" id="Phobius"/>
    </source>
</evidence>
<keyword evidence="1" id="KW-1133">Transmembrane helix</keyword>